<reference evidence="6" key="1">
    <citation type="submission" date="2017-04" db="EMBL/GenBank/DDBJ databases">
        <authorList>
            <person name="Varghese N."/>
            <person name="Submissions S."/>
        </authorList>
    </citation>
    <scope>NUCLEOTIDE SEQUENCE [LARGE SCALE GENOMIC DNA]</scope>
    <source>
        <strain evidence="6">RKEM611</strain>
    </source>
</reference>
<dbReference type="InterPro" id="IPR036390">
    <property type="entry name" value="WH_DNA-bd_sf"/>
</dbReference>
<dbReference type="AlphaFoldDB" id="A0A1Y6CJS7"/>
<dbReference type="Pfam" id="PF01638">
    <property type="entry name" value="HxlR"/>
    <property type="match status" value="1"/>
</dbReference>
<dbReference type="Gene3D" id="3.30.1050.10">
    <property type="entry name" value="SCP2 sterol-binding domain"/>
    <property type="match status" value="1"/>
</dbReference>
<dbReference type="SUPFAM" id="SSF46785">
    <property type="entry name" value="Winged helix' DNA-binding domain"/>
    <property type="match status" value="1"/>
</dbReference>
<organism evidence="5 6">
    <name type="scientific">Pseudobacteriovorax antillogorgiicola</name>
    <dbReference type="NCBI Taxonomy" id="1513793"/>
    <lineage>
        <taxon>Bacteria</taxon>
        <taxon>Pseudomonadati</taxon>
        <taxon>Bdellovibrionota</taxon>
        <taxon>Oligoflexia</taxon>
        <taxon>Oligoflexales</taxon>
        <taxon>Pseudobacteriovoracaceae</taxon>
        <taxon>Pseudobacteriovorax</taxon>
    </lineage>
</organism>
<gene>
    <name evidence="5" type="ORF">SAMN06296036_11988</name>
</gene>
<name>A0A1Y6CJS7_9BACT</name>
<dbReference type="GO" id="GO:0003677">
    <property type="term" value="F:DNA binding"/>
    <property type="evidence" value="ECO:0007669"/>
    <property type="project" value="UniProtKB-KW"/>
</dbReference>
<keyword evidence="6" id="KW-1185">Reference proteome</keyword>
<keyword evidence="3" id="KW-0804">Transcription</keyword>
<evidence type="ECO:0000256" key="3">
    <source>
        <dbReference type="ARBA" id="ARBA00023163"/>
    </source>
</evidence>
<dbReference type="InterPro" id="IPR002577">
    <property type="entry name" value="HTH_HxlR"/>
</dbReference>
<evidence type="ECO:0000259" key="4">
    <source>
        <dbReference type="PROSITE" id="PS51118"/>
    </source>
</evidence>
<dbReference type="Proteomes" id="UP000192907">
    <property type="component" value="Unassembled WGS sequence"/>
</dbReference>
<dbReference type="RefSeq" id="WP_159455551.1">
    <property type="nucleotide sequence ID" value="NZ_FWZT01000019.1"/>
</dbReference>
<dbReference type="STRING" id="1513793.SAMN06296036_11988"/>
<dbReference type="PANTHER" id="PTHR33204:SF18">
    <property type="entry name" value="TRANSCRIPTIONAL REGULATORY PROTEIN"/>
    <property type="match status" value="1"/>
</dbReference>
<dbReference type="EMBL" id="FWZT01000019">
    <property type="protein sequence ID" value="SMF58248.1"/>
    <property type="molecule type" value="Genomic_DNA"/>
</dbReference>
<dbReference type="Gene3D" id="1.10.10.10">
    <property type="entry name" value="Winged helix-like DNA-binding domain superfamily/Winged helix DNA-binding domain"/>
    <property type="match status" value="1"/>
</dbReference>
<evidence type="ECO:0000313" key="5">
    <source>
        <dbReference type="EMBL" id="SMF58248.1"/>
    </source>
</evidence>
<dbReference type="InterPro" id="IPR036388">
    <property type="entry name" value="WH-like_DNA-bd_sf"/>
</dbReference>
<proteinExistence type="predicted"/>
<accession>A0A1Y6CJS7</accession>
<evidence type="ECO:0000256" key="2">
    <source>
        <dbReference type="ARBA" id="ARBA00023125"/>
    </source>
</evidence>
<evidence type="ECO:0000313" key="6">
    <source>
        <dbReference type="Proteomes" id="UP000192907"/>
    </source>
</evidence>
<dbReference type="PROSITE" id="PS51118">
    <property type="entry name" value="HTH_HXLR"/>
    <property type="match status" value="1"/>
</dbReference>
<feature type="domain" description="HTH hxlR-type" evidence="4">
    <location>
        <begin position="10"/>
        <end position="106"/>
    </location>
</feature>
<keyword evidence="1" id="KW-0805">Transcription regulation</keyword>
<keyword evidence="2" id="KW-0238">DNA-binding</keyword>
<dbReference type="PANTHER" id="PTHR33204">
    <property type="entry name" value="TRANSCRIPTIONAL REGULATOR, MARR FAMILY"/>
    <property type="match status" value="1"/>
</dbReference>
<evidence type="ECO:0000256" key="1">
    <source>
        <dbReference type="ARBA" id="ARBA00023015"/>
    </source>
</evidence>
<dbReference type="InterPro" id="IPR036527">
    <property type="entry name" value="SCP2_sterol-bd_dom_sf"/>
</dbReference>
<protein>
    <submittedName>
        <fullName evidence="5">Transcriptional regulator, HxlR family</fullName>
    </submittedName>
</protein>
<sequence length="209" mass="24030">MAKRSYQQNCSLAFALDLLGERWTLLIIRDLLPGPRRFGTLHENLAGLGTNLLTTRLKELQQAGLVEKVSQGLHEGYWQLTAYGRDLEPIVVALAKWGLHLAKDRFSQENHWSPMWNYVACRARFQPDKCQEASIIGQFDIDGYVYWLQIESGDFTFSEGDHPKPDFKLMTQSEPFNQFLVGDYAFDDFVDKFVIGNSQQFAHCIQCFI</sequence>